<evidence type="ECO:0000256" key="6">
    <source>
        <dbReference type="PIRSR" id="PIRSR601461-2"/>
    </source>
</evidence>
<keyword evidence="10" id="KW-1185">Reference proteome</keyword>
<comment type="similarity">
    <text evidence="1 7">Belongs to the peptidase A1 family.</text>
</comment>
<keyword evidence="6" id="KW-1015">Disulfide bond</keyword>
<feature type="active site" evidence="5">
    <location>
        <position position="312"/>
    </location>
</feature>
<reference evidence="9 10" key="1">
    <citation type="submission" date="2015-04" db="EMBL/GenBank/DDBJ databases">
        <authorList>
            <consortium name="Pathogen Informatics"/>
        </authorList>
    </citation>
    <scope>NUCLEOTIDE SEQUENCE [LARGE SCALE GENOMIC DNA]</scope>
    <source>
        <strain evidence="9 10">SGS1</strain>
    </source>
</reference>
<keyword evidence="3 7" id="KW-0064">Aspartyl protease</keyword>
<dbReference type="SUPFAM" id="SSF50630">
    <property type="entry name" value="Acid proteases"/>
    <property type="match status" value="1"/>
</dbReference>
<organism evidence="9 10">
    <name type="scientific">Plasmodium relictum</name>
    <dbReference type="NCBI Taxonomy" id="85471"/>
    <lineage>
        <taxon>Eukaryota</taxon>
        <taxon>Sar</taxon>
        <taxon>Alveolata</taxon>
        <taxon>Apicomplexa</taxon>
        <taxon>Aconoidasida</taxon>
        <taxon>Haemosporida</taxon>
        <taxon>Plasmodiidae</taxon>
        <taxon>Plasmodium</taxon>
        <taxon>Plasmodium (Haemamoeba)</taxon>
    </lineage>
</organism>
<name>A0A1J1H4G6_PLARL</name>
<gene>
    <name evidence="9" type="ORF">PRELSG_0824000</name>
</gene>
<dbReference type="OrthoDB" id="771136at2759"/>
<dbReference type="Pfam" id="PF00026">
    <property type="entry name" value="Asp"/>
    <property type="match status" value="1"/>
</dbReference>
<dbReference type="InterPro" id="IPR001969">
    <property type="entry name" value="Aspartic_peptidase_AS"/>
</dbReference>
<feature type="domain" description="Peptidase A1" evidence="8">
    <location>
        <begin position="97"/>
        <end position="423"/>
    </location>
</feature>
<feature type="disulfide bond" evidence="6">
    <location>
        <begin position="128"/>
        <end position="133"/>
    </location>
</feature>
<feature type="active site" evidence="5">
    <location>
        <position position="115"/>
    </location>
</feature>
<dbReference type="GO" id="GO:0004190">
    <property type="term" value="F:aspartic-type endopeptidase activity"/>
    <property type="evidence" value="ECO:0007669"/>
    <property type="project" value="UniProtKB-KW"/>
</dbReference>
<dbReference type="InterPro" id="IPR021109">
    <property type="entry name" value="Peptidase_aspartic_dom_sf"/>
</dbReference>
<dbReference type="GeneID" id="39735916"/>
<sequence>MLYFYVLIFCIIISINLIFSLKISNVLKNEKNVNLSTSYLGERNFIFNEIKLENRFKNDMKGYIQNIKNFHSLIENKKPNSLLYVQEDLTNFHNSQFIGDIEIGNPPQKFKVVFDTGSSNFAIPSVKCVRGGCVSHRKFNPEKSKTFTKCLKNNKESIYTYIQYGTGTSILEHGYDDIYIKGLKIKSQSIGLAIEESLHPFSDLPFDGIIGLGFPDSDFRFQNKYATPLIETIKKQNLLKRNIFSFYVPKNLKKLGSITFGKANNKYVLEGKKIEWFPVISIYFWEVHLLDIQLSDKSLLAFKNKKFRAAIDTGSSLITGPSSFIQPLIEKLNLENDCSNKNNLPNISFILKNVEGKNVKLDFKPEDYIIEDIDDNNNSVQCAIGIMSLDIPSPRGPIFIFGNSFIRKYYTIFDNDHKIVGLVEANHDF</sequence>
<dbReference type="PANTHER" id="PTHR47966:SF51">
    <property type="entry name" value="BETA-SITE APP-CLEAVING ENZYME, ISOFORM A-RELATED"/>
    <property type="match status" value="1"/>
</dbReference>
<evidence type="ECO:0000313" key="9">
    <source>
        <dbReference type="EMBL" id="CRG99812.1"/>
    </source>
</evidence>
<dbReference type="GO" id="GO:0016485">
    <property type="term" value="P:protein processing"/>
    <property type="evidence" value="ECO:0007669"/>
    <property type="project" value="UniProtKB-ARBA"/>
</dbReference>
<dbReference type="OMA" id="DYVIQIS"/>
<evidence type="ECO:0000256" key="5">
    <source>
        <dbReference type="PIRSR" id="PIRSR601461-1"/>
    </source>
</evidence>
<accession>A0A1J1H4G6</accession>
<dbReference type="Proteomes" id="UP000220158">
    <property type="component" value="Chromosome 8"/>
</dbReference>
<dbReference type="AlphaFoldDB" id="A0A1J1H4G6"/>
<evidence type="ECO:0000256" key="4">
    <source>
        <dbReference type="ARBA" id="ARBA00022801"/>
    </source>
</evidence>
<protein>
    <submittedName>
        <fullName evidence="9">Plasmepsin VI, putative</fullName>
    </submittedName>
</protein>
<proteinExistence type="inferred from homology"/>
<evidence type="ECO:0000256" key="2">
    <source>
        <dbReference type="ARBA" id="ARBA00022670"/>
    </source>
</evidence>
<evidence type="ECO:0000256" key="7">
    <source>
        <dbReference type="RuleBase" id="RU000454"/>
    </source>
</evidence>
<dbReference type="PROSITE" id="PS51767">
    <property type="entry name" value="PEPTIDASE_A1"/>
    <property type="match status" value="1"/>
</dbReference>
<keyword evidence="4 7" id="KW-0378">Hydrolase</keyword>
<dbReference type="FunFam" id="2.40.70.10:FF:000115">
    <property type="entry name" value="Lysosomal aspartic protease"/>
    <property type="match status" value="1"/>
</dbReference>
<dbReference type="RefSeq" id="XP_028532817.1">
    <property type="nucleotide sequence ID" value="XM_028676315.1"/>
</dbReference>
<evidence type="ECO:0000256" key="1">
    <source>
        <dbReference type="ARBA" id="ARBA00007447"/>
    </source>
</evidence>
<evidence type="ECO:0000256" key="3">
    <source>
        <dbReference type="ARBA" id="ARBA00022750"/>
    </source>
</evidence>
<dbReference type="InterPro" id="IPR001461">
    <property type="entry name" value="Aspartic_peptidase_A1"/>
</dbReference>
<dbReference type="PROSITE" id="PS00141">
    <property type="entry name" value="ASP_PROTEASE"/>
    <property type="match status" value="2"/>
</dbReference>
<evidence type="ECO:0000313" key="10">
    <source>
        <dbReference type="Proteomes" id="UP000220158"/>
    </source>
</evidence>
<dbReference type="InterPro" id="IPR033121">
    <property type="entry name" value="PEPTIDASE_A1"/>
</dbReference>
<dbReference type="EMBL" id="LN835303">
    <property type="protein sequence ID" value="CRG99812.1"/>
    <property type="molecule type" value="Genomic_DNA"/>
</dbReference>
<keyword evidence="2 7" id="KW-0645">Protease</keyword>
<dbReference type="VEuPathDB" id="PlasmoDB:PRELSG_0824000"/>
<dbReference type="PANTHER" id="PTHR47966">
    <property type="entry name" value="BETA-SITE APP-CLEAVING ENZYME, ISOFORM A-RELATED"/>
    <property type="match status" value="1"/>
</dbReference>
<dbReference type="Gene3D" id="2.40.70.10">
    <property type="entry name" value="Acid Proteases"/>
    <property type="match status" value="2"/>
</dbReference>
<evidence type="ECO:0000259" key="8">
    <source>
        <dbReference type="PROSITE" id="PS51767"/>
    </source>
</evidence>
<dbReference type="PRINTS" id="PR00792">
    <property type="entry name" value="PEPSIN"/>
</dbReference>
<dbReference type="KEGG" id="prel:PRELSG_0824000"/>